<sequence>MNMKKISFDVWIQLLGMLSIVASLVFVGLQMQQSQTIALAAQQQSRTEVLVDIIGGFDEGDRSFVDFISGIVDGTYSDDANVVRDAIWQIWMLYENDFLQYKLGLMDAEIWEAKLNAMLAIYNACHFRDITDLVLGFSTAELSELLSETSQIECT</sequence>
<organism evidence="1">
    <name type="scientific">marine metagenome</name>
    <dbReference type="NCBI Taxonomy" id="408172"/>
    <lineage>
        <taxon>unclassified sequences</taxon>
        <taxon>metagenomes</taxon>
        <taxon>ecological metagenomes</taxon>
    </lineage>
</organism>
<dbReference type="EMBL" id="UINC01089163">
    <property type="protein sequence ID" value="SVC40015.1"/>
    <property type="molecule type" value="Genomic_DNA"/>
</dbReference>
<reference evidence="1" key="1">
    <citation type="submission" date="2018-05" db="EMBL/GenBank/DDBJ databases">
        <authorList>
            <person name="Lanie J.A."/>
            <person name="Ng W.-L."/>
            <person name="Kazmierczak K.M."/>
            <person name="Andrzejewski T.M."/>
            <person name="Davidsen T.M."/>
            <person name="Wayne K.J."/>
            <person name="Tettelin H."/>
            <person name="Glass J.I."/>
            <person name="Rusch D."/>
            <person name="Podicherti R."/>
            <person name="Tsui H.-C.T."/>
            <person name="Winkler M.E."/>
        </authorList>
    </citation>
    <scope>NUCLEOTIDE SEQUENCE</scope>
</reference>
<name>A0A382LWC0_9ZZZZ</name>
<evidence type="ECO:0000313" key="1">
    <source>
        <dbReference type="EMBL" id="SVC40015.1"/>
    </source>
</evidence>
<dbReference type="AlphaFoldDB" id="A0A382LWC0"/>
<proteinExistence type="predicted"/>
<accession>A0A382LWC0</accession>
<gene>
    <name evidence="1" type="ORF">METZ01_LOCUS292869</name>
</gene>
<protein>
    <submittedName>
        <fullName evidence="1">Uncharacterized protein</fullName>
    </submittedName>
</protein>